<dbReference type="EMBL" id="JAYRBN010000116">
    <property type="protein sequence ID" value="KAL2721011.1"/>
    <property type="molecule type" value="Genomic_DNA"/>
</dbReference>
<dbReference type="Proteomes" id="UP001607303">
    <property type="component" value="Unassembled WGS sequence"/>
</dbReference>
<name>A0ABD2AKS2_VESMC</name>
<keyword evidence="5" id="KW-1185">Reference proteome</keyword>
<dbReference type="Pfam" id="PF07910">
    <property type="entry name" value="Peptidase_C78"/>
    <property type="match status" value="1"/>
</dbReference>
<evidence type="ECO:0000313" key="5">
    <source>
        <dbReference type="Proteomes" id="UP001607303"/>
    </source>
</evidence>
<dbReference type="GO" id="GO:0006508">
    <property type="term" value="P:proteolysis"/>
    <property type="evidence" value="ECO:0007669"/>
    <property type="project" value="UniProtKB-KW"/>
</dbReference>
<keyword evidence="4" id="KW-0645">Protease</keyword>
<evidence type="ECO:0000259" key="3">
    <source>
        <dbReference type="Pfam" id="PF07910"/>
    </source>
</evidence>
<gene>
    <name evidence="4" type="ORF">V1477_019831</name>
</gene>
<reference evidence="4 5" key="1">
    <citation type="journal article" date="2024" name="Ann. Entomol. Soc. Am.">
        <title>Genomic analyses of the southern and eastern yellowjacket wasps (Hymenoptera: Vespidae) reveal evolutionary signatures of social life.</title>
        <authorList>
            <person name="Catto M.A."/>
            <person name="Caine P.B."/>
            <person name="Orr S.E."/>
            <person name="Hunt B.G."/>
            <person name="Goodisman M.A.D."/>
        </authorList>
    </citation>
    <scope>NUCLEOTIDE SEQUENCE [LARGE SCALE GENOMIC DNA]</scope>
    <source>
        <strain evidence="4">232</strain>
        <tissue evidence="4">Head and thorax</tissue>
    </source>
</reference>
<dbReference type="Gene3D" id="3.90.70.130">
    <property type="match status" value="1"/>
</dbReference>
<evidence type="ECO:0000256" key="1">
    <source>
        <dbReference type="ARBA" id="ARBA00008552"/>
    </source>
</evidence>
<evidence type="ECO:0000256" key="2">
    <source>
        <dbReference type="ARBA" id="ARBA00022801"/>
    </source>
</evidence>
<proteinExistence type="inferred from homology"/>
<protein>
    <submittedName>
        <fullName evidence="4">Ufm1-specific protease 1 isoform X3</fullName>
    </submittedName>
</protein>
<dbReference type="GO" id="GO:0071567">
    <property type="term" value="F:deUFMylase activity"/>
    <property type="evidence" value="ECO:0007669"/>
    <property type="project" value="UniProtKB-ARBA"/>
</dbReference>
<dbReference type="PANTHER" id="PTHR48153:SF3">
    <property type="entry name" value="INACTIVE UFM1-SPECIFIC PROTEASE 1"/>
    <property type="match status" value="1"/>
</dbReference>
<keyword evidence="2" id="KW-0378">Hydrolase</keyword>
<dbReference type="InterPro" id="IPR012462">
    <property type="entry name" value="UFSP1/2_DUB_cat"/>
</dbReference>
<feature type="domain" description="UFSP1/2/DUB catalytic" evidence="3">
    <location>
        <begin position="88"/>
        <end position="273"/>
    </location>
</feature>
<accession>A0ABD2AKS2</accession>
<organism evidence="4 5">
    <name type="scientific">Vespula maculifrons</name>
    <name type="common">Eastern yellow jacket</name>
    <name type="synonym">Wasp</name>
    <dbReference type="NCBI Taxonomy" id="7453"/>
    <lineage>
        <taxon>Eukaryota</taxon>
        <taxon>Metazoa</taxon>
        <taxon>Ecdysozoa</taxon>
        <taxon>Arthropoda</taxon>
        <taxon>Hexapoda</taxon>
        <taxon>Insecta</taxon>
        <taxon>Pterygota</taxon>
        <taxon>Neoptera</taxon>
        <taxon>Endopterygota</taxon>
        <taxon>Hymenoptera</taxon>
        <taxon>Apocrita</taxon>
        <taxon>Aculeata</taxon>
        <taxon>Vespoidea</taxon>
        <taxon>Vespidae</taxon>
        <taxon>Vespinae</taxon>
        <taxon>Vespula</taxon>
    </lineage>
</organism>
<comment type="caution">
    <text evidence="4">The sequence shown here is derived from an EMBL/GenBank/DDBJ whole genome shotgun (WGS) entry which is preliminary data.</text>
</comment>
<evidence type="ECO:0000313" key="4">
    <source>
        <dbReference type="EMBL" id="KAL2721011.1"/>
    </source>
</evidence>
<dbReference type="SUPFAM" id="SSF54001">
    <property type="entry name" value="Cysteine proteinases"/>
    <property type="match status" value="1"/>
</dbReference>
<dbReference type="PANTHER" id="PTHR48153">
    <property type="entry name" value="UFM1-SPECIFIC PROTEASE 2"/>
    <property type="match status" value="1"/>
</dbReference>
<sequence length="280" mass="32581">MMFSLLAHLQMHLKDDSIAWNIYVCAVYCNLELAKEFPRVIENDDFEKIYVTTDCDHVICYIRGMIVDYSTSLLTNIHETLPTFDTGETTIIRGIYEYWHYGCDGFNDRGWGCGYRTLQTICSWIIINKNLQQKVPSIRNIQETLVTLEDKEKSFIGSRDWIGCFEVCLILDNFYNINSKIVHIRSGQELSKYLHVIKQHFEEFGCPIMMGGDQDCSSKCIIGMHTGLKEAYLLIIDPHFIGKAKSIEELKSNQWVRWQSIKDFVYSSFYNLCLPQIKIT</sequence>
<comment type="similarity">
    <text evidence="1">Belongs to the peptidase C78 family.</text>
</comment>
<dbReference type="InterPro" id="IPR038765">
    <property type="entry name" value="Papain-like_cys_pep_sf"/>
</dbReference>
<dbReference type="AlphaFoldDB" id="A0ABD2AKS2"/>